<evidence type="ECO:0000313" key="10">
    <source>
        <dbReference type="Proteomes" id="UP000273326"/>
    </source>
</evidence>
<dbReference type="KEGG" id="jeh:EJN90_07585"/>
<dbReference type="SUPFAM" id="SSF160964">
    <property type="entry name" value="MalF N-terminal region-like"/>
    <property type="match status" value="1"/>
</dbReference>
<reference evidence="10" key="1">
    <citation type="submission" date="2018-12" db="EMBL/GenBank/DDBJ databases">
        <title>Complete genome sequencing of Jeotgalibaca sp. H21T32.</title>
        <authorList>
            <person name="Bae J.-W."/>
            <person name="Lee S.-Y."/>
        </authorList>
    </citation>
    <scope>NUCLEOTIDE SEQUENCE [LARGE SCALE GENOMIC DNA]</scope>
    <source>
        <strain evidence="10">H21T32</strain>
    </source>
</reference>
<evidence type="ECO:0000256" key="7">
    <source>
        <dbReference type="RuleBase" id="RU363032"/>
    </source>
</evidence>
<dbReference type="AlphaFoldDB" id="A0A3S9HBF6"/>
<feature type="transmembrane region" description="Helical" evidence="7">
    <location>
        <begin position="122"/>
        <end position="142"/>
    </location>
</feature>
<keyword evidence="2 7" id="KW-0813">Transport</keyword>
<dbReference type="GO" id="GO:0055085">
    <property type="term" value="P:transmembrane transport"/>
    <property type="evidence" value="ECO:0007669"/>
    <property type="project" value="InterPro"/>
</dbReference>
<dbReference type="InterPro" id="IPR035906">
    <property type="entry name" value="MetI-like_sf"/>
</dbReference>
<comment type="similarity">
    <text evidence="7">Belongs to the binding-protein-dependent transport system permease family.</text>
</comment>
<keyword evidence="3" id="KW-1003">Cell membrane</keyword>
<dbReference type="Pfam" id="PF00528">
    <property type="entry name" value="BPD_transp_1"/>
    <property type="match status" value="1"/>
</dbReference>
<evidence type="ECO:0000256" key="3">
    <source>
        <dbReference type="ARBA" id="ARBA00022475"/>
    </source>
</evidence>
<feature type="transmembrane region" description="Helical" evidence="7">
    <location>
        <begin position="278"/>
        <end position="298"/>
    </location>
</feature>
<accession>A0A3S9HBF6</accession>
<comment type="subcellular location">
    <subcellularLocation>
        <location evidence="1 7">Cell membrane</location>
        <topology evidence="1 7">Multi-pass membrane protein</topology>
    </subcellularLocation>
</comment>
<sequence>MSKEGVYVNKKKKRRISKKDRAEERQGYLFILPWIIGFIIFTAGPLLFSLYGSFTNYDITSRMDFVGFANYERLFSFDQLFKTSLYNTIYYVIFTVPITTVGAIFVSVLLNQDIPGMRFFRTAYYLPAVLSGVGVYILWMQLLDPSTGMVNLVLGWFGINGPNWLTDPSWTKNALILMKVWGVGGGMLMYLSSMQGISKTLYEAADIDGATTFQKFFKITIPMISPVIFFDVITSTIGGFQIFQEAYVMSVGGDGGPANSMLFYNLYMWNQAFESFNMGYAMAMSWILFAIIMVLTVINLRLGPRWVHYTGGEE</sequence>
<evidence type="ECO:0000256" key="4">
    <source>
        <dbReference type="ARBA" id="ARBA00022692"/>
    </source>
</evidence>
<keyword evidence="6 7" id="KW-0472">Membrane</keyword>
<dbReference type="PANTHER" id="PTHR30193:SF1">
    <property type="entry name" value="ABC TRANSPORTER PERMEASE PROTEIN YESP-RELATED"/>
    <property type="match status" value="1"/>
</dbReference>
<dbReference type="PANTHER" id="PTHR30193">
    <property type="entry name" value="ABC TRANSPORTER PERMEASE PROTEIN"/>
    <property type="match status" value="1"/>
</dbReference>
<protein>
    <submittedName>
        <fullName evidence="9">Sugar ABC transporter permease</fullName>
    </submittedName>
</protein>
<dbReference type="GO" id="GO:0005886">
    <property type="term" value="C:plasma membrane"/>
    <property type="evidence" value="ECO:0007669"/>
    <property type="project" value="UniProtKB-SubCell"/>
</dbReference>
<evidence type="ECO:0000256" key="6">
    <source>
        <dbReference type="ARBA" id="ARBA00023136"/>
    </source>
</evidence>
<dbReference type="InterPro" id="IPR051393">
    <property type="entry name" value="ABC_transporter_permease"/>
</dbReference>
<dbReference type="Gene3D" id="1.10.3720.10">
    <property type="entry name" value="MetI-like"/>
    <property type="match status" value="1"/>
</dbReference>
<feature type="domain" description="ABC transmembrane type-1" evidence="8">
    <location>
        <begin position="85"/>
        <end position="299"/>
    </location>
</feature>
<evidence type="ECO:0000313" key="9">
    <source>
        <dbReference type="EMBL" id="AZP04503.1"/>
    </source>
</evidence>
<keyword evidence="5 7" id="KW-1133">Transmembrane helix</keyword>
<feature type="transmembrane region" description="Helical" evidence="7">
    <location>
        <begin position="223"/>
        <end position="243"/>
    </location>
</feature>
<dbReference type="OrthoDB" id="2168559at2"/>
<organism evidence="9 10">
    <name type="scientific">Jeotgalibaca ciconiae</name>
    <dbReference type="NCBI Taxonomy" id="2496265"/>
    <lineage>
        <taxon>Bacteria</taxon>
        <taxon>Bacillati</taxon>
        <taxon>Bacillota</taxon>
        <taxon>Bacilli</taxon>
        <taxon>Lactobacillales</taxon>
        <taxon>Carnobacteriaceae</taxon>
        <taxon>Jeotgalibaca</taxon>
    </lineage>
</organism>
<proteinExistence type="inferred from homology"/>
<keyword evidence="10" id="KW-1185">Reference proteome</keyword>
<dbReference type="InterPro" id="IPR000515">
    <property type="entry name" value="MetI-like"/>
</dbReference>
<evidence type="ECO:0000256" key="1">
    <source>
        <dbReference type="ARBA" id="ARBA00004651"/>
    </source>
</evidence>
<name>A0A3S9HBF6_9LACT</name>
<feature type="transmembrane region" description="Helical" evidence="7">
    <location>
        <begin position="27"/>
        <end position="48"/>
    </location>
</feature>
<evidence type="ECO:0000256" key="5">
    <source>
        <dbReference type="ARBA" id="ARBA00022989"/>
    </source>
</evidence>
<dbReference type="PROSITE" id="PS50928">
    <property type="entry name" value="ABC_TM1"/>
    <property type="match status" value="1"/>
</dbReference>
<dbReference type="RefSeq" id="WP_126109983.1">
    <property type="nucleotide sequence ID" value="NZ_CP034465.1"/>
</dbReference>
<dbReference type="EMBL" id="CP034465">
    <property type="protein sequence ID" value="AZP04503.1"/>
    <property type="molecule type" value="Genomic_DNA"/>
</dbReference>
<dbReference type="CDD" id="cd06261">
    <property type="entry name" value="TM_PBP2"/>
    <property type="match status" value="1"/>
</dbReference>
<keyword evidence="4 7" id="KW-0812">Transmembrane</keyword>
<gene>
    <name evidence="9" type="ORF">EJN90_07585</name>
</gene>
<dbReference type="Proteomes" id="UP000273326">
    <property type="component" value="Chromosome"/>
</dbReference>
<evidence type="ECO:0000256" key="2">
    <source>
        <dbReference type="ARBA" id="ARBA00022448"/>
    </source>
</evidence>
<dbReference type="SUPFAM" id="SSF161098">
    <property type="entry name" value="MetI-like"/>
    <property type="match status" value="1"/>
</dbReference>
<feature type="transmembrane region" description="Helical" evidence="7">
    <location>
        <begin position="89"/>
        <end position="110"/>
    </location>
</feature>
<feature type="transmembrane region" description="Helical" evidence="7">
    <location>
        <begin position="174"/>
        <end position="191"/>
    </location>
</feature>
<evidence type="ECO:0000259" key="8">
    <source>
        <dbReference type="PROSITE" id="PS50928"/>
    </source>
</evidence>